<gene>
    <name evidence="5" type="ORF">VMF7928_02619</name>
</gene>
<reference evidence="5" key="1">
    <citation type="submission" date="2021-11" db="EMBL/GenBank/DDBJ databases">
        <authorList>
            <person name="Rodrigo-Torres L."/>
            <person name="Arahal R. D."/>
            <person name="Lucena T."/>
        </authorList>
    </citation>
    <scope>NUCLEOTIDE SEQUENCE</scope>
    <source>
        <strain evidence="5">CECT 7928</strain>
    </source>
</reference>
<dbReference type="RefSeq" id="WP_237362136.1">
    <property type="nucleotide sequence ID" value="NZ_CAKLDM010000002.1"/>
</dbReference>
<evidence type="ECO:0000256" key="3">
    <source>
        <dbReference type="ARBA" id="ARBA00023143"/>
    </source>
</evidence>
<evidence type="ECO:0000259" key="4">
    <source>
        <dbReference type="Pfam" id="PF00669"/>
    </source>
</evidence>
<dbReference type="Gene3D" id="1.20.1330.10">
    <property type="entry name" value="f41 fragment of flagellin, N-terminal domain"/>
    <property type="match status" value="1"/>
</dbReference>
<protein>
    <recommendedName>
        <fullName evidence="4">Flagellin N-terminal domain-containing protein</fullName>
    </recommendedName>
</protein>
<sequence length="300" mass="31732">MALYLQQSWAFNLADQGTDISNEMNKWSNELTSGMRITQNGDADAYEIYMNQENTATSLTTVKNSLVNSSSALSLAQNSLTSILKYLNQAKQVAIKAEDNTNGTAAYTDLKGNWQSLLQEAQTTANNTKYNGQNLLLNATPGTGTMNYTFKAGLLGSGGTGLIYATDGEGGQDTTKLSSSLAGTGSGTGDLDFTALYGLDMASSGNAKTALEDINSKIAAVQSDLDEVTIGLNKMQSTSENIGAQISTTQKAATNSTQTDYSSAAQSLALVQSRQTTLIGMVKTNVNNVKQLSQQLSQML</sequence>
<dbReference type="Pfam" id="PF00669">
    <property type="entry name" value="Flagellin_N"/>
    <property type="match status" value="1"/>
</dbReference>
<organism evidence="5 6">
    <name type="scientific">Vibrio marisflavi CECT 7928</name>
    <dbReference type="NCBI Taxonomy" id="634439"/>
    <lineage>
        <taxon>Bacteria</taxon>
        <taxon>Pseudomonadati</taxon>
        <taxon>Pseudomonadota</taxon>
        <taxon>Gammaproteobacteria</taxon>
        <taxon>Vibrionales</taxon>
        <taxon>Vibrionaceae</taxon>
        <taxon>Vibrio</taxon>
    </lineage>
</organism>
<keyword evidence="6" id="KW-1185">Reference proteome</keyword>
<comment type="caution">
    <text evidence="5">The sequence shown here is derived from an EMBL/GenBank/DDBJ whole genome shotgun (WGS) entry which is preliminary data.</text>
</comment>
<feature type="domain" description="Flagellin N-terminal" evidence="4">
    <location>
        <begin position="11"/>
        <end position="137"/>
    </location>
</feature>
<evidence type="ECO:0000313" key="6">
    <source>
        <dbReference type="Proteomes" id="UP000838748"/>
    </source>
</evidence>
<evidence type="ECO:0000313" key="5">
    <source>
        <dbReference type="EMBL" id="CAH0540107.1"/>
    </source>
</evidence>
<dbReference type="Proteomes" id="UP000838748">
    <property type="component" value="Unassembled WGS sequence"/>
</dbReference>
<evidence type="ECO:0000256" key="1">
    <source>
        <dbReference type="ARBA" id="ARBA00004365"/>
    </source>
</evidence>
<proteinExistence type="inferred from homology"/>
<keyword evidence="3" id="KW-0975">Bacterial flagellum</keyword>
<comment type="subcellular location">
    <subcellularLocation>
        <location evidence="1">Bacterial flagellum</location>
    </subcellularLocation>
</comment>
<dbReference type="InterPro" id="IPR001029">
    <property type="entry name" value="Flagellin_N"/>
</dbReference>
<dbReference type="SUPFAM" id="SSF64518">
    <property type="entry name" value="Phase 1 flagellin"/>
    <property type="match status" value="1"/>
</dbReference>
<accession>A0ABN8E5C7</accession>
<dbReference type="EMBL" id="CAKLDM010000002">
    <property type="protein sequence ID" value="CAH0540107.1"/>
    <property type="molecule type" value="Genomic_DNA"/>
</dbReference>
<name>A0ABN8E5C7_9VIBR</name>
<comment type="similarity">
    <text evidence="2">Belongs to the bacterial flagellin family.</text>
</comment>
<evidence type="ECO:0000256" key="2">
    <source>
        <dbReference type="ARBA" id="ARBA00005709"/>
    </source>
</evidence>